<keyword evidence="3 7" id="KW-0808">Transferase</keyword>
<evidence type="ECO:0000313" key="6">
    <source>
        <dbReference type="EMBL" id="EFE8675469.1"/>
    </source>
</evidence>
<keyword evidence="2" id="KW-0328">Glycosyltransferase</keyword>
<dbReference type="InterPro" id="IPR050834">
    <property type="entry name" value="Glycosyltransf_2"/>
</dbReference>
<reference evidence="7 8" key="2">
    <citation type="submission" date="2018-04" db="EMBL/GenBank/DDBJ databases">
        <title>Large scale genomics of bovine and human commensal E. coli to reveal the emerging process of EHEC.</title>
        <authorList>
            <person name="Arimizu Y."/>
            <person name="Ogura Y."/>
        </authorList>
    </citation>
    <scope>NUCLEOTIDE SEQUENCE [LARGE SCALE GENOMIC DNA]</scope>
    <source>
        <strain evidence="7 8">ECSC038</strain>
    </source>
</reference>
<dbReference type="PANTHER" id="PTHR43685">
    <property type="entry name" value="GLYCOSYLTRANSFERASE"/>
    <property type="match status" value="1"/>
</dbReference>
<dbReference type="InterPro" id="IPR001173">
    <property type="entry name" value="Glyco_trans_2-like"/>
</dbReference>
<evidence type="ECO:0000256" key="2">
    <source>
        <dbReference type="ARBA" id="ARBA00022676"/>
    </source>
</evidence>
<dbReference type="InterPro" id="IPR029044">
    <property type="entry name" value="Nucleotide-diphossugar_trans"/>
</dbReference>
<accession>A0A1J1DTK9</accession>
<dbReference type="GO" id="GO:0016757">
    <property type="term" value="F:glycosyltransferase activity"/>
    <property type="evidence" value="ECO:0007669"/>
    <property type="project" value="UniProtKB-KW"/>
</dbReference>
<dbReference type="EMBL" id="AASOHJ010000032">
    <property type="protein sequence ID" value="EFE8675469.1"/>
    <property type="molecule type" value="Genomic_DNA"/>
</dbReference>
<sequence>MQQCLSVTVRNINEFSALVAVKPGAVAWIDGMKNKCPRIAVIMSVYINDKFNEFKEAFDSIINQTYSNFVFFIYADGKINPDIESFLQNYNSQHVIFIRSEKNKGLAYALNKLISVALVNNEFDFIARMDADDISLEDRFQRQIDFFMANPELDVVGGLCQEFGGESAREKCKIYFTDEAIKNNAFKKCPFVHPTVMFKSSVFNNGMRYPENQPLTEDMCLWLELISANKKFANIDSVLLKYRINEQTLKRRRGLNKAVTELSTRLYYAKKLKMLSVRNLLYILIHFGVRVLPSNIFKLVHKLN</sequence>
<dbReference type="Proteomes" id="UP000300926">
    <property type="component" value="Unassembled WGS sequence"/>
</dbReference>
<gene>
    <name evidence="7" type="primary">wbiP</name>
    <name evidence="7" type="ORF">ExPECSC038_00705</name>
    <name evidence="6" type="ORF">F7N46_20530</name>
</gene>
<dbReference type="EMBL" id="BFIH01000023">
    <property type="protein sequence ID" value="GCO15394.1"/>
    <property type="molecule type" value="Genomic_DNA"/>
</dbReference>
<evidence type="ECO:0000313" key="9">
    <source>
        <dbReference type="Proteomes" id="UP000533482"/>
    </source>
</evidence>
<evidence type="ECO:0000313" key="5">
    <source>
        <dbReference type="EMBL" id="BAV90430.1"/>
    </source>
</evidence>
<reference evidence="5" key="1">
    <citation type="journal article" date="2017" name="Microb. Genom.">
        <title>An untypeable enterotoxigenic Escherichia coli represents one of the dominant types causing human disease.</title>
        <authorList>
            <person name="Iguchi A."/>
            <person name="von Mentzer A."/>
            <person name="Kikuchi T."/>
            <person name="Thomson N.R."/>
        </authorList>
    </citation>
    <scope>NUCLEOTIDE SEQUENCE</scope>
    <source>
        <strain evidence="5">E1548</strain>
    </source>
</reference>
<evidence type="ECO:0000256" key="3">
    <source>
        <dbReference type="ARBA" id="ARBA00022679"/>
    </source>
</evidence>
<evidence type="ECO:0000313" key="8">
    <source>
        <dbReference type="Proteomes" id="UP000300926"/>
    </source>
</evidence>
<comment type="similarity">
    <text evidence="1">Belongs to the glycosyltransferase 2 family.</text>
</comment>
<protein>
    <submittedName>
        <fullName evidence="7">Glycosyl transferase</fullName>
    </submittedName>
    <submittedName>
        <fullName evidence="6">Glycosyltransferase</fullName>
    </submittedName>
    <submittedName>
        <fullName evidence="5">Putative glycosyltranslocase</fullName>
    </submittedName>
</protein>
<proteinExistence type="inferred from homology"/>
<name>A0A1J1DTK9_ECOLX</name>
<dbReference type="Proteomes" id="UP000533482">
    <property type="component" value="Unassembled WGS sequence"/>
</dbReference>
<evidence type="ECO:0000259" key="4">
    <source>
        <dbReference type="Pfam" id="PF00535"/>
    </source>
</evidence>
<evidence type="ECO:0000313" key="7">
    <source>
        <dbReference type="EMBL" id="GCO15394.1"/>
    </source>
</evidence>
<dbReference type="Pfam" id="PF00535">
    <property type="entry name" value="Glycos_transf_2"/>
    <property type="match status" value="1"/>
</dbReference>
<evidence type="ECO:0000256" key="1">
    <source>
        <dbReference type="ARBA" id="ARBA00006739"/>
    </source>
</evidence>
<reference evidence="6 9" key="3">
    <citation type="submission" date="2019-09" db="EMBL/GenBank/DDBJ databases">
        <authorList>
            <consortium name="NARMS: The National Antimicrobial Resistance Monitoring System"/>
        </authorList>
    </citation>
    <scope>NUCLEOTIDE SEQUENCE [LARGE SCALE GENOMIC DNA]</scope>
    <source>
        <strain evidence="6 9">FSIS11923834</strain>
    </source>
</reference>
<dbReference type="SUPFAM" id="SSF53448">
    <property type="entry name" value="Nucleotide-diphospho-sugar transferases"/>
    <property type="match status" value="1"/>
</dbReference>
<dbReference type="AlphaFoldDB" id="A0A1J1DTK9"/>
<organism evidence="5">
    <name type="scientific">Escherichia coli</name>
    <dbReference type="NCBI Taxonomy" id="562"/>
    <lineage>
        <taxon>Bacteria</taxon>
        <taxon>Pseudomonadati</taxon>
        <taxon>Pseudomonadota</taxon>
        <taxon>Gammaproteobacteria</taxon>
        <taxon>Enterobacterales</taxon>
        <taxon>Enterobacteriaceae</taxon>
        <taxon>Escherichia</taxon>
    </lineage>
</organism>
<dbReference type="RefSeq" id="WP_001183563.1">
    <property type="nucleotide sequence ID" value="NZ_AP021890.1"/>
</dbReference>
<dbReference type="EMBL" id="LC177547">
    <property type="protein sequence ID" value="BAV90430.1"/>
    <property type="molecule type" value="Genomic_DNA"/>
</dbReference>
<dbReference type="PANTHER" id="PTHR43685:SF5">
    <property type="entry name" value="GLYCOSYLTRANSFERASE EPSE-RELATED"/>
    <property type="match status" value="1"/>
</dbReference>
<feature type="domain" description="Glycosyltransferase 2-like" evidence="4">
    <location>
        <begin position="41"/>
        <end position="195"/>
    </location>
</feature>
<dbReference type="Gene3D" id="3.90.550.10">
    <property type="entry name" value="Spore Coat Polysaccharide Biosynthesis Protein SpsA, Chain A"/>
    <property type="match status" value="1"/>
</dbReference>